<evidence type="ECO:0000313" key="2">
    <source>
        <dbReference type="EMBL" id="GER60140.1"/>
    </source>
</evidence>
<name>A0A5J4J2L6_9FLAO</name>
<dbReference type="AlphaFoldDB" id="A0A5J4J2L6"/>
<evidence type="ECO:0000313" key="3">
    <source>
        <dbReference type="Proteomes" id="UP000326509"/>
    </source>
</evidence>
<keyword evidence="1" id="KW-0732">Signal</keyword>
<dbReference type="Pfam" id="PF09411">
    <property type="entry name" value="PagL"/>
    <property type="match status" value="1"/>
</dbReference>
<evidence type="ECO:0008006" key="4">
    <source>
        <dbReference type="Google" id="ProtNLM"/>
    </source>
</evidence>
<dbReference type="InterPro" id="IPR018550">
    <property type="entry name" value="Lipid-A_deacylase-rel"/>
</dbReference>
<gene>
    <name evidence="2" type="ORF">ULMA_22480</name>
</gene>
<dbReference type="OrthoDB" id="627554at2"/>
<dbReference type="EMBL" id="BKCG01000006">
    <property type="protein sequence ID" value="GER60140.1"/>
    <property type="molecule type" value="Genomic_DNA"/>
</dbReference>
<dbReference type="Gene3D" id="2.40.160.20">
    <property type="match status" value="1"/>
</dbReference>
<reference evidence="2 3" key="1">
    <citation type="submission" date="2019-08" db="EMBL/GenBank/DDBJ databases">
        <title>Draft genome sequence of Ulvibacter marinus type strain NBRC 109484.</title>
        <authorList>
            <person name="Kawano K."/>
            <person name="Ushijima N."/>
            <person name="Kihara M."/>
            <person name="Itoh H."/>
        </authorList>
    </citation>
    <scope>NUCLEOTIDE SEQUENCE [LARGE SCALE GENOMIC DNA]</scope>
    <source>
        <strain evidence="2 3">NBRC 109484</strain>
    </source>
</reference>
<comment type="caution">
    <text evidence="2">The sequence shown here is derived from an EMBL/GenBank/DDBJ whole genome shotgun (WGS) entry which is preliminary data.</text>
</comment>
<accession>A0A5J4J2L6</accession>
<organism evidence="2 3">
    <name type="scientific">Patiriisocius marinus</name>
    <dbReference type="NCBI Taxonomy" id="1397112"/>
    <lineage>
        <taxon>Bacteria</taxon>
        <taxon>Pseudomonadati</taxon>
        <taxon>Bacteroidota</taxon>
        <taxon>Flavobacteriia</taxon>
        <taxon>Flavobacteriales</taxon>
        <taxon>Flavobacteriaceae</taxon>
        <taxon>Patiriisocius</taxon>
    </lineage>
</organism>
<feature type="chain" id="PRO_5023875608" description="Deacylase" evidence="1">
    <location>
        <begin position="19"/>
        <end position="415"/>
    </location>
</feature>
<sequence length="415" mass="48033">MNKLFTLLLISLSFSVLAQQDSLWKKQARIYTPEILLGQTFASNDGFPDRGKHKQLLFQFGRNHQNNPQEWAQRYKGIKTGVGFGITDFGNLDSLGVAFTIIPQVEFNAFGSKRFSTVVGLGASYFTKNYDPITNPNNQAVTTDYTWAFRLFLHYKFYKGNSIDWRIGAGYSHHSNGHTKLLNQGYNSILFSVSGEVHQAPKVSERKRINSLKKSRYKFIDARYGQGFQVLGLAFNKNKPVYTGAITFGNVYNNSLKIGVGAHYRFYQNYYDYIQDNESLVRDGKEFENFRERPFYYASNLGIHVNTEFLLNHFGIDITVGYNIYKPGYQIDWRINEGWDNTPREITDTWMLGEFNSKYHLKKSISTRMGLKYYLFGTHTYRKQNYYIGAHLNSNLGQADFTEVSIGYTYNFRLK</sequence>
<proteinExistence type="predicted"/>
<feature type="signal peptide" evidence="1">
    <location>
        <begin position="1"/>
        <end position="18"/>
    </location>
</feature>
<evidence type="ECO:0000256" key="1">
    <source>
        <dbReference type="SAM" id="SignalP"/>
    </source>
</evidence>
<keyword evidence="3" id="KW-1185">Reference proteome</keyword>
<protein>
    <recommendedName>
        <fullName evidence="4">Deacylase</fullName>
    </recommendedName>
</protein>
<dbReference type="Proteomes" id="UP000326509">
    <property type="component" value="Unassembled WGS sequence"/>
</dbReference>
<dbReference type="RefSeq" id="WP_151674587.1">
    <property type="nucleotide sequence ID" value="NZ_BKCG01000006.1"/>
</dbReference>